<accession>A0A1M5RLH8</accession>
<organism evidence="7 8">
    <name type="scientific">Thermosyntropha lipolytica DSM 11003</name>
    <dbReference type="NCBI Taxonomy" id="1123382"/>
    <lineage>
        <taxon>Bacteria</taxon>
        <taxon>Bacillati</taxon>
        <taxon>Bacillota</taxon>
        <taxon>Clostridia</taxon>
        <taxon>Eubacteriales</taxon>
        <taxon>Syntrophomonadaceae</taxon>
        <taxon>Thermosyntropha</taxon>
    </lineage>
</organism>
<evidence type="ECO:0000313" key="7">
    <source>
        <dbReference type="EMBL" id="SHH26918.1"/>
    </source>
</evidence>
<sequence length="332" mass="38359">MFFYYFKLQFHAPVHFGADIPALGLEKTVMACHADTFFSALYIEALKCGGEEKARMLYEDAKSGRFLLSDLMPYAEDILYIPRPLYPETPGKSDIKNRKKIKKMDYIPAGGLKDYFGYLRGKRESLPDDGIWSPFFGVYDLRVRVALNYQSQPQPYYVGTFSFAPRCGLYFILGIDKEDRLPFYTALINSLGYSGIGGKRTSGWGWFELEDDPYELEEDYCLNEHDYTIASLLKKEQAAWYLNLSVTYPRQEELGDDLLEKSYYRLIRREGFVQSPAYNDFFVKRRPLIMFAGGSLFPRRLQGDIPDVSLSGRHPVYRYGKSLMLGVDFDDD</sequence>
<comment type="similarity">
    <text evidence="1">Belongs to the CRISPR-associated Csm4 family.</text>
</comment>
<reference evidence="8" key="1">
    <citation type="submission" date="2016-11" db="EMBL/GenBank/DDBJ databases">
        <authorList>
            <person name="Varghese N."/>
            <person name="Submissions S."/>
        </authorList>
    </citation>
    <scope>NUCLEOTIDE SEQUENCE [LARGE SCALE GENOMIC DNA]</scope>
    <source>
        <strain evidence="8">DSM 11003</strain>
    </source>
</reference>
<feature type="domain" description="Csm4 C-terminal" evidence="6">
    <location>
        <begin position="237"/>
        <end position="327"/>
    </location>
</feature>
<evidence type="ECO:0000256" key="2">
    <source>
        <dbReference type="ARBA" id="ARBA00016109"/>
    </source>
</evidence>
<evidence type="ECO:0000259" key="5">
    <source>
        <dbReference type="Pfam" id="PF03787"/>
    </source>
</evidence>
<evidence type="ECO:0000313" key="8">
    <source>
        <dbReference type="Proteomes" id="UP000242329"/>
    </source>
</evidence>
<dbReference type="Proteomes" id="UP000242329">
    <property type="component" value="Unassembled WGS sequence"/>
</dbReference>
<dbReference type="GO" id="GO:0003723">
    <property type="term" value="F:RNA binding"/>
    <property type="evidence" value="ECO:0007669"/>
    <property type="project" value="UniProtKB-KW"/>
</dbReference>
<gene>
    <name evidence="7" type="ORF">SAMN02745221_02058</name>
</gene>
<dbReference type="InterPro" id="IPR005510">
    <property type="entry name" value="Csm4"/>
</dbReference>
<evidence type="ECO:0000259" key="6">
    <source>
        <dbReference type="Pfam" id="PF17953"/>
    </source>
</evidence>
<keyword evidence="4" id="KW-0051">Antiviral defense</keyword>
<dbReference type="AlphaFoldDB" id="A0A1M5RLH8"/>
<name>A0A1M5RLH8_9FIRM</name>
<dbReference type="EMBL" id="FQWY01000051">
    <property type="protein sequence ID" value="SHH26918.1"/>
    <property type="molecule type" value="Genomic_DNA"/>
</dbReference>
<protein>
    <recommendedName>
        <fullName evidence="2">CRISPR system Cms protein Csm4</fullName>
    </recommendedName>
</protein>
<dbReference type="InterPro" id="IPR040932">
    <property type="entry name" value="Csm4_C"/>
</dbReference>
<dbReference type="Pfam" id="PF17953">
    <property type="entry name" value="Csm4_C"/>
    <property type="match status" value="1"/>
</dbReference>
<proteinExistence type="inferred from homology"/>
<dbReference type="STRING" id="1123382.SAMN02745221_02058"/>
<keyword evidence="3" id="KW-0694">RNA-binding</keyword>
<dbReference type="OrthoDB" id="9792564at2"/>
<dbReference type="Pfam" id="PF03787">
    <property type="entry name" value="RAMPs"/>
    <property type="match status" value="1"/>
</dbReference>
<evidence type="ECO:0000256" key="3">
    <source>
        <dbReference type="ARBA" id="ARBA00022884"/>
    </source>
</evidence>
<dbReference type="GO" id="GO:0051607">
    <property type="term" value="P:defense response to virus"/>
    <property type="evidence" value="ECO:0007669"/>
    <property type="project" value="UniProtKB-KW"/>
</dbReference>
<keyword evidence="8" id="KW-1185">Reference proteome</keyword>
<dbReference type="InterPro" id="IPR005537">
    <property type="entry name" value="RAMP_III_fam"/>
</dbReference>
<dbReference type="RefSeq" id="WP_073093425.1">
    <property type="nucleotide sequence ID" value="NZ_FQWY01000051.1"/>
</dbReference>
<evidence type="ECO:0000256" key="4">
    <source>
        <dbReference type="ARBA" id="ARBA00023118"/>
    </source>
</evidence>
<dbReference type="NCBIfam" id="TIGR01903">
    <property type="entry name" value="cas5_csm4"/>
    <property type="match status" value="1"/>
</dbReference>
<evidence type="ECO:0000256" key="1">
    <source>
        <dbReference type="ARBA" id="ARBA00005772"/>
    </source>
</evidence>
<feature type="domain" description="CRISPR type III-associated protein" evidence="5">
    <location>
        <begin position="7"/>
        <end position="208"/>
    </location>
</feature>